<dbReference type="OrthoDB" id="8954335at2759"/>
<accession>A0A8H6HQ47</accession>
<feature type="compositionally biased region" description="Polar residues" evidence="1">
    <location>
        <begin position="134"/>
        <end position="143"/>
    </location>
</feature>
<feature type="compositionally biased region" description="Low complexity" evidence="1">
    <location>
        <begin position="699"/>
        <end position="709"/>
    </location>
</feature>
<evidence type="ECO:0000256" key="1">
    <source>
        <dbReference type="SAM" id="MobiDB-lite"/>
    </source>
</evidence>
<proteinExistence type="predicted"/>
<dbReference type="SUPFAM" id="SSF52540">
    <property type="entry name" value="P-loop containing nucleoside triphosphate hydrolases"/>
    <property type="match status" value="1"/>
</dbReference>
<dbReference type="AlphaFoldDB" id="A0A8H6HQ47"/>
<feature type="region of interest" description="Disordered" evidence="1">
    <location>
        <begin position="1"/>
        <end position="886"/>
    </location>
</feature>
<comment type="caution">
    <text evidence="2">The sequence shown here is derived from an EMBL/GenBank/DDBJ whole genome shotgun (WGS) entry which is preliminary data.</text>
</comment>
<feature type="compositionally biased region" description="Polar residues" evidence="1">
    <location>
        <begin position="382"/>
        <end position="392"/>
    </location>
</feature>
<feature type="compositionally biased region" description="Polar residues" evidence="1">
    <location>
        <begin position="503"/>
        <end position="517"/>
    </location>
</feature>
<reference evidence="2 3" key="1">
    <citation type="submission" date="2020-07" db="EMBL/GenBank/DDBJ databases">
        <title>Comparative genomics of pyrophilous fungi reveals a link between fire events and developmental genes.</title>
        <authorList>
            <consortium name="DOE Joint Genome Institute"/>
            <person name="Steindorff A.S."/>
            <person name="Carver A."/>
            <person name="Calhoun S."/>
            <person name="Stillman K."/>
            <person name="Liu H."/>
            <person name="Lipzen A."/>
            <person name="Pangilinan J."/>
            <person name="Labutti K."/>
            <person name="Bruns T.D."/>
            <person name="Grigoriev I.V."/>
        </authorList>
    </citation>
    <scope>NUCLEOTIDE SEQUENCE [LARGE SCALE GENOMIC DNA]</scope>
    <source>
        <strain evidence="2 3">CBS 144469</strain>
    </source>
</reference>
<feature type="compositionally biased region" description="Low complexity" evidence="1">
    <location>
        <begin position="724"/>
        <end position="752"/>
    </location>
</feature>
<feature type="compositionally biased region" description="Polar residues" evidence="1">
    <location>
        <begin position="844"/>
        <end position="855"/>
    </location>
</feature>
<feature type="compositionally biased region" description="Polar residues" evidence="1">
    <location>
        <begin position="152"/>
        <end position="162"/>
    </location>
</feature>
<feature type="compositionally biased region" description="Low complexity" evidence="1">
    <location>
        <begin position="258"/>
        <end position="281"/>
    </location>
</feature>
<feature type="compositionally biased region" description="Low complexity" evidence="1">
    <location>
        <begin position="313"/>
        <end position="327"/>
    </location>
</feature>
<feature type="compositionally biased region" description="Low complexity" evidence="1">
    <location>
        <begin position="68"/>
        <end position="78"/>
    </location>
</feature>
<evidence type="ECO:0000313" key="3">
    <source>
        <dbReference type="Proteomes" id="UP000521943"/>
    </source>
</evidence>
<gene>
    <name evidence="2" type="ORF">DFP72DRAFT_910738</name>
</gene>
<protein>
    <submittedName>
        <fullName evidence="2">Uncharacterized protein</fullName>
    </submittedName>
</protein>
<dbReference type="Gene3D" id="3.40.50.300">
    <property type="entry name" value="P-loop containing nucleotide triphosphate hydrolases"/>
    <property type="match status" value="1"/>
</dbReference>
<feature type="compositionally biased region" description="Polar residues" evidence="1">
    <location>
        <begin position="645"/>
        <end position="658"/>
    </location>
</feature>
<feature type="compositionally biased region" description="Polar residues" evidence="1">
    <location>
        <begin position="108"/>
        <end position="125"/>
    </location>
</feature>
<feature type="compositionally biased region" description="Polar residues" evidence="1">
    <location>
        <begin position="403"/>
        <end position="415"/>
    </location>
</feature>
<organism evidence="2 3">
    <name type="scientific">Ephemerocybe angulata</name>
    <dbReference type="NCBI Taxonomy" id="980116"/>
    <lineage>
        <taxon>Eukaryota</taxon>
        <taxon>Fungi</taxon>
        <taxon>Dikarya</taxon>
        <taxon>Basidiomycota</taxon>
        <taxon>Agaricomycotina</taxon>
        <taxon>Agaricomycetes</taxon>
        <taxon>Agaricomycetidae</taxon>
        <taxon>Agaricales</taxon>
        <taxon>Agaricineae</taxon>
        <taxon>Psathyrellaceae</taxon>
        <taxon>Ephemerocybe</taxon>
    </lineage>
</organism>
<sequence length="1119" mass="114996">MPEPTTLSPSAVPSSALELGPKSLPTTASPTPSALANTRQTSSPTQEPTRRNQTQLPQVQGSVDHHAPTASSAPPAAHLNVRGAASRSSSNRLPANPPPAGAELVGGSASSPQPLAYHSPSTASGAVSAPTPIINGQGSTAVSSPHRGAANVQLTQARQSTARVEDAGIERMGQMSENESVRPGGSLSSSEVVPLATSPPLGPPAVRHVRETIPPAANVQFHSQPPPEANNAGQAEATASPPTSLIGHVPPSAPRAPVPARRAAQAASSPAPAPSTVGAPSEVISSAPSGFSLPRPSAAAPSAAGLGPEHSVRPSSARPSRRVPGGSVQAPTRHSQPHAGSDSQSAAVPEPLANLNPEPSSPPAQAPTFTPLNRALPASSAGKPSSTRHTNPPASPAPVRNLASATPMSSRTTLETPPGTGHTREPSAELSPAHPTLHMPPSPAPVVATSNTQSLGRAQFSPPVPSGTSVHPGGQIRRTEVPRPGDTQEAASSPSAPLAARLNPQQATHESQANSQHEPSAESASGLLESSPAAPPSASAAHPNSSDPQPILIPPSFSSPSSDHPDSQGAILSTDNDLHPSASAAQTSKSTRPDDSSQAAALPPAPALPAQENSTRPNIQASSPSAPVPPTPSLASVRPDLLDSEPSSAAPQHATRQPSVRRMPAPRNSQARIRSVPSAPLVPEAGSPPSATYSNPQLAAASGSSEASAPPRGEDSSFATPTPASSHARSNAQSSSTSSAPRSPQSSGAASGLSAHPREDSNSAATTAASPHARSNAQRSSNSSAPRAQSNGAISGSPEASAPPREDSSSAASTAASPHARSNAQRSSNSSAPRSAQSSGQNGGTAQSHPTSTDVENGESPQGRGITGQENGRREGNRRQINPPEVRDRRDIVIILLGSSGAGMSTFINETPTKFKTPCAVSDSSSMKPCTKNLEVVELASNYTKQYRKLEGRKVKLIDTLGLDSDQNGAVTDKQTFMQIAEWLKKNDVVVGRIVFLYKITEPSFGDQARRAKNALSEMCGLNEMSRVVLATSKWSELSKEHVDSGAGERKEKIKLMRWKRDGADGKSARDIVDCILKELNDQFGRGEHIEPLQIQKEVSRTDVELPHKKDRGCGLFCC</sequence>
<keyword evidence="3" id="KW-1185">Reference proteome</keyword>
<feature type="compositionally biased region" description="Low complexity" evidence="1">
    <location>
        <begin position="773"/>
        <end position="791"/>
    </location>
</feature>
<feature type="compositionally biased region" description="Low complexity" evidence="1">
    <location>
        <begin position="809"/>
        <end position="839"/>
    </location>
</feature>
<feature type="compositionally biased region" description="Low complexity" evidence="1">
    <location>
        <begin position="490"/>
        <end position="500"/>
    </location>
</feature>
<feature type="compositionally biased region" description="Polar residues" evidence="1">
    <location>
        <begin position="1"/>
        <end position="13"/>
    </location>
</feature>
<dbReference type="EMBL" id="JACGCI010000057">
    <property type="protein sequence ID" value="KAF6750312.1"/>
    <property type="molecule type" value="Genomic_DNA"/>
</dbReference>
<feature type="compositionally biased region" description="Polar residues" evidence="1">
    <location>
        <begin position="24"/>
        <end position="61"/>
    </location>
</feature>
<dbReference type="Proteomes" id="UP000521943">
    <property type="component" value="Unassembled WGS sequence"/>
</dbReference>
<dbReference type="InterPro" id="IPR027417">
    <property type="entry name" value="P-loop_NTPase"/>
</dbReference>
<feature type="compositionally biased region" description="Low complexity" evidence="1">
    <location>
        <begin position="521"/>
        <end position="562"/>
    </location>
</feature>
<name>A0A8H6HQ47_9AGAR</name>
<evidence type="ECO:0000313" key="2">
    <source>
        <dbReference type="EMBL" id="KAF6750312.1"/>
    </source>
</evidence>